<dbReference type="AlphaFoldDB" id="A0A7X8TNK0"/>
<dbReference type="Proteomes" id="UP000535589">
    <property type="component" value="Unassembled WGS sequence"/>
</dbReference>
<name>A0A7X8TNK0_9VIBR</name>
<dbReference type="RefSeq" id="WP_168835150.1">
    <property type="nucleotide sequence ID" value="NZ_JABAIK010000003.1"/>
</dbReference>
<evidence type="ECO:0000313" key="3">
    <source>
        <dbReference type="EMBL" id="NLS12036.1"/>
    </source>
</evidence>
<gene>
    <name evidence="3" type="ORF">HGP28_03905</name>
</gene>
<keyword evidence="1" id="KW-0723">Serine/threonine-protein kinase</keyword>
<evidence type="ECO:0000259" key="2">
    <source>
        <dbReference type="Pfam" id="PF13581"/>
    </source>
</evidence>
<evidence type="ECO:0000256" key="1">
    <source>
        <dbReference type="ARBA" id="ARBA00022527"/>
    </source>
</evidence>
<dbReference type="SUPFAM" id="SSF55874">
    <property type="entry name" value="ATPase domain of HSP90 chaperone/DNA topoisomerase II/histidine kinase"/>
    <property type="match status" value="1"/>
</dbReference>
<dbReference type="GO" id="GO:0004674">
    <property type="term" value="F:protein serine/threonine kinase activity"/>
    <property type="evidence" value="ECO:0007669"/>
    <property type="project" value="UniProtKB-KW"/>
</dbReference>
<evidence type="ECO:0000313" key="4">
    <source>
        <dbReference type="Proteomes" id="UP000535589"/>
    </source>
</evidence>
<dbReference type="InterPro" id="IPR050267">
    <property type="entry name" value="Anti-sigma-factor_SerPK"/>
</dbReference>
<keyword evidence="1" id="KW-0418">Kinase</keyword>
<keyword evidence="1" id="KW-0808">Transferase</keyword>
<protein>
    <submittedName>
        <fullName evidence="3">ATP-binding protein</fullName>
    </submittedName>
</protein>
<dbReference type="PANTHER" id="PTHR35526">
    <property type="entry name" value="ANTI-SIGMA-F FACTOR RSBW-RELATED"/>
    <property type="match status" value="1"/>
</dbReference>
<proteinExistence type="predicted"/>
<comment type="caution">
    <text evidence="3">The sequence shown here is derived from an EMBL/GenBank/DDBJ whole genome shotgun (WGS) entry which is preliminary data.</text>
</comment>
<sequence>MQPLFDVKFEKVFPSSLDASRFAADATNAFWSEIGLSAGLATQLELCIVEMVNNAYIHAYDEVENLPITVRCHFIQGTPLPELHLEIEDSGSAMTQAQLEAALANDFIEADPNDESTWTTSGRGFLIVSSLMDRIALGKENARNQFLMVKELSEDDIEVLSHSI</sequence>
<dbReference type="EMBL" id="JABAIK010000003">
    <property type="protein sequence ID" value="NLS12036.1"/>
    <property type="molecule type" value="Genomic_DNA"/>
</dbReference>
<dbReference type="PANTHER" id="PTHR35526:SF3">
    <property type="entry name" value="ANTI-SIGMA-F FACTOR RSBW"/>
    <property type="match status" value="1"/>
</dbReference>
<keyword evidence="3" id="KW-0547">Nucleotide-binding</keyword>
<dbReference type="Gene3D" id="3.30.565.10">
    <property type="entry name" value="Histidine kinase-like ATPase, C-terminal domain"/>
    <property type="match status" value="1"/>
</dbReference>
<dbReference type="Pfam" id="PF13581">
    <property type="entry name" value="HATPase_c_2"/>
    <property type="match status" value="1"/>
</dbReference>
<organism evidence="3 4">
    <name type="scientific">Vibrio agarilyticus</name>
    <dbReference type="NCBI Taxonomy" id="2726741"/>
    <lineage>
        <taxon>Bacteria</taxon>
        <taxon>Pseudomonadati</taxon>
        <taxon>Pseudomonadota</taxon>
        <taxon>Gammaproteobacteria</taxon>
        <taxon>Vibrionales</taxon>
        <taxon>Vibrionaceae</taxon>
        <taxon>Vibrio</taxon>
    </lineage>
</organism>
<dbReference type="InterPro" id="IPR003594">
    <property type="entry name" value="HATPase_dom"/>
</dbReference>
<accession>A0A7X8TNK0</accession>
<reference evidence="3 4" key="1">
    <citation type="submission" date="2020-04" db="EMBL/GenBank/DDBJ databases">
        <title>Vibrio sp. SM6, a novel species isolated from seawater.</title>
        <authorList>
            <person name="Wang X."/>
        </authorList>
    </citation>
    <scope>NUCLEOTIDE SEQUENCE [LARGE SCALE GENOMIC DNA]</scope>
    <source>
        <strain evidence="3 4">SM6</strain>
    </source>
</reference>
<keyword evidence="3" id="KW-0067">ATP-binding</keyword>
<feature type="domain" description="Histidine kinase/HSP90-like ATPase" evidence="2">
    <location>
        <begin position="13"/>
        <end position="150"/>
    </location>
</feature>
<dbReference type="InterPro" id="IPR036890">
    <property type="entry name" value="HATPase_C_sf"/>
</dbReference>
<dbReference type="GO" id="GO:0005524">
    <property type="term" value="F:ATP binding"/>
    <property type="evidence" value="ECO:0007669"/>
    <property type="project" value="UniProtKB-KW"/>
</dbReference>
<keyword evidence="4" id="KW-1185">Reference proteome</keyword>
<dbReference type="CDD" id="cd16936">
    <property type="entry name" value="HATPase_RsbW-like"/>
    <property type="match status" value="1"/>
</dbReference>